<evidence type="ECO:0008006" key="3">
    <source>
        <dbReference type="Google" id="ProtNLM"/>
    </source>
</evidence>
<dbReference type="SUPFAM" id="SSF54637">
    <property type="entry name" value="Thioesterase/thiol ester dehydrase-isomerase"/>
    <property type="match status" value="1"/>
</dbReference>
<dbReference type="InterPro" id="IPR029069">
    <property type="entry name" value="HotDog_dom_sf"/>
</dbReference>
<dbReference type="AlphaFoldDB" id="A0A1Y1CPQ4"/>
<dbReference type="Gene3D" id="3.10.129.10">
    <property type="entry name" value="Hotdog Thioesterase"/>
    <property type="match status" value="1"/>
</dbReference>
<keyword evidence="2" id="KW-1185">Reference proteome</keyword>
<dbReference type="InterPro" id="IPR016776">
    <property type="entry name" value="ApeP-like_dehydratase"/>
</dbReference>
<dbReference type="KEGG" id="mbas:ALGA_4148"/>
<reference evidence="1 2" key="1">
    <citation type="journal article" date="2018" name="Mar. Genomics">
        <title>Complete genome sequence of Marinifilaceae bacterium strain SPP2, isolated from the Antarctic marine sediment.</title>
        <authorList>
            <person name="Watanabe M."/>
            <person name="Kojima H."/>
            <person name="Fukui M."/>
        </authorList>
    </citation>
    <scope>NUCLEOTIDE SEQUENCE [LARGE SCALE GENOMIC DNA]</scope>
    <source>
        <strain evidence="1 2">SPP2</strain>
    </source>
</reference>
<sequence length="139" mass="15243">MMTLPHTTNGLIPQKHPFVLVDQIISVSDKITICHFTVPENHPLVDNGKLSEGGLVENIAQTAAAGNGYQAKELGMEVPIGFIAGIKKVKIIRLPDVLSILKTIVTQENRVMDYNLIKGEVFLNDELIASCNMKIYCPS</sequence>
<proteinExistence type="predicted"/>
<gene>
    <name evidence="1" type="ORF">ALGA_4148</name>
</gene>
<protein>
    <recommendedName>
        <fullName evidence="3">3-hydroxyacyl-ACP dehydratase</fullName>
    </recommendedName>
</protein>
<reference evidence="2" key="2">
    <citation type="journal article" date="2020" name="Antonie Van Leeuwenhoek">
        <title>Labilibaculum antarcticum sp. nov., a novel facultative anaerobic, psychrotorelant bacterium isolated from marine sediment of Antarctica.</title>
        <authorList>
            <person name="Watanabe M."/>
            <person name="Kojima H."/>
            <person name="Fukui M."/>
        </authorList>
    </citation>
    <scope>NUCLEOTIDE SEQUENCE [LARGE SCALE GENOMIC DNA]</scope>
    <source>
        <strain evidence="2">SPP2</strain>
    </source>
</reference>
<dbReference type="Pfam" id="PF22817">
    <property type="entry name" value="ApeP-like"/>
    <property type="match status" value="1"/>
</dbReference>
<evidence type="ECO:0000313" key="1">
    <source>
        <dbReference type="EMBL" id="BAX82439.1"/>
    </source>
</evidence>
<dbReference type="EMBL" id="AP018042">
    <property type="protein sequence ID" value="BAX82439.1"/>
    <property type="molecule type" value="Genomic_DNA"/>
</dbReference>
<name>A0A1Y1CPQ4_9BACT</name>
<organism evidence="1 2">
    <name type="scientific">Labilibaculum antarcticum</name>
    <dbReference type="NCBI Taxonomy" id="1717717"/>
    <lineage>
        <taxon>Bacteria</taxon>
        <taxon>Pseudomonadati</taxon>
        <taxon>Bacteroidota</taxon>
        <taxon>Bacteroidia</taxon>
        <taxon>Marinilabiliales</taxon>
        <taxon>Marinifilaceae</taxon>
        <taxon>Labilibaculum</taxon>
    </lineage>
</organism>
<dbReference type="OrthoDB" id="2922403at2"/>
<dbReference type="Proteomes" id="UP000218267">
    <property type="component" value="Chromosome"/>
</dbReference>
<accession>A0A1Y1CPQ4</accession>
<evidence type="ECO:0000313" key="2">
    <source>
        <dbReference type="Proteomes" id="UP000218267"/>
    </source>
</evidence>